<feature type="domain" description="Polysaccharide chain length determinant N-terminal" evidence="8">
    <location>
        <begin position="1"/>
        <end position="84"/>
    </location>
</feature>
<dbReference type="Gene3D" id="3.40.50.300">
    <property type="entry name" value="P-loop containing nucleotide triphosphate hydrolases"/>
    <property type="match status" value="1"/>
</dbReference>
<evidence type="ECO:0000313" key="10">
    <source>
        <dbReference type="Proteomes" id="UP000659388"/>
    </source>
</evidence>
<evidence type="ECO:0000256" key="1">
    <source>
        <dbReference type="ARBA" id="ARBA00004651"/>
    </source>
</evidence>
<evidence type="ECO:0000256" key="3">
    <source>
        <dbReference type="ARBA" id="ARBA00022692"/>
    </source>
</evidence>
<keyword evidence="2" id="KW-1003">Cell membrane</keyword>
<keyword evidence="4 7" id="KW-1133">Transmembrane helix</keyword>
<dbReference type="InterPro" id="IPR050445">
    <property type="entry name" value="Bact_polysacc_biosynth/exp"/>
</dbReference>
<evidence type="ECO:0000259" key="8">
    <source>
        <dbReference type="Pfam" id="PF02706"/>
    </source>
</evidence>
<evidence type="ECO:0000256" key="4">
    <source>
        <dbReference type="ARBA" id="ARBA00022989"/>
    </source>
</evidence>
<dbReference type="Pfam" id="PF02706">
    <property type="entry name" value="Wzz"/>
    <property type="match status" value="1"/>
</dbReference>
<dbReference type="RefSeq" id="WP_202245973.1">
    <property type="nucleotide sequence ID" value="NZ_JAESIY010000011.1"/>
</dbReference>
<feature type="coiled-coil region" evidence="6">
    <location>
        <begin position="260"/>
        <end position="317"/>
    </location>
</feature>
<evidence type="ECO:0000256" key="6">
    <source>
        <dbReference type="SAM" id="Coils"/>
    </source>
</evidence>
<name>A0A937K123_9BACT</name>
<gene>
    <name evidence="9" type="ORF">JL102_18650</name>
</gene>
<feature type="transmembrane region" description="Helical" evidence="7">
    <location>
        <begin position="459"/>
        <end position="480"/>
    </location>
</feature>
<comment type="caution">
    <text evidence="9">The sequence shown here is derived from an EMBL/GenBank/DDBJ whole genome shotgun (WGS) entry which is preliminary data.</text>
</comment>
<sequence>MDILIIFRLLFRKIWWLVIIPAVIIVLAVVLTINMPLKYQSTAQLATGFTQEGQIQVTDERMNLRDAGVKFSNLVETMTSELILTLCTYKLALHDWKESDVPFKTLDPDDEAAALLTPQSKEKFIKIIEEKYEKMELLSSYSAEDQMLIEVLAGYGYLSWQLIENLSVFRVRDTDYVKVQYLSSNPIMSAFVVNNLSKEYIRYENSLNKNFSGQSVDFFRKQFAAKEQALQQATKAYNDFKTATGVLSYEGQSDARITQVSEYELMKENAESEISRLRLSIADVNRRLSQLNSGDNRAEINGKIVEIRNKIDQLNEQYRQSGSTDTELANSIKDLKFQLQVQMTQLADQEALEGAGSGYTKEQLEQQRDEYQLALQVERNKVAQINSKLRQLGSNMSGFASNEARMERLRSELENAKDEYNEAQSRYNTELSKAMVSETSVKLIIAGQPNGNPESSKRWIIVLMAGVASFFICAFVIVIMEFMDARLKTPVQFKKLVNMNLIGTIPFIPIKDPELPLLFKNNKVEKPERETFKHFLRKLRYEMERKDDSVYLISSNKQGEGKTFIILSLAFSLSLIKKKILIIDTNFRNNALTRILLPDQADRKRIKAGQFLLNSPDFNREEGKDAKYQKSENKADTDEEFVSGIVSPTAHRQIHIIGNTGEQASPSEIFAGRDFQNMIKQLKLNYDYIFLEGPSLNEFSDTRELIEYSDKVVTVFSADSVIKQIDRESLEFLNGIKDKLSGGVLNKLDIKDLKQ</sequence>
<keyword evidence="10" id="KW-1185">Reference proteome</keyword>
<feature type="coiled-coil region" evidence="6">
    <location>
        <begin position="361"/>
        <end position="433"/>
    </location>
</feature>
<proteinExistence type="predicted"/>
<dbReference type="Proteomes" id="UP000659388">
    <property type="component" value="Unassembled WGS sequence"/>
</dbReference>
<protein>
    <submittedName>
        <fullName evidence="9">AAA family ATPase</fullName>
    </submittedName>
</protein>
<dbReference type="PANTHER" id="PTHR32309:SF31">
    <property type="entry name" value="CAPSULAR EXOPOLYSACCHARIDE FAMILY"/>
    <property type="match status" value="1"/>
</dbReference>
<evidence type="ECO:0000256" key="5">
    <source>
        <dbReference type="ARBA" id="ARBA00023136"/>
    </source>
</evidence>
<keyword evidence="5 7" id="KW-0472">Membrane</keyword>
<keyword evidence="6" id="KW-0175">Coiled coil</keyword>
<comment type="subcellular location">
    <subcellularLocation>
        <location evidence="1">Cell membrane</location>
        <topology evidence="1">Multi-pass membrane protein</topology>
    </subcellularLocation>
</comment>
<evidence type="ECO:0000256" key="2">
    <source>
        <dbReference type="ARBA" id="ARBA00022475"/>
    </source>
</evidence>
<dbReference type="InterPro" id="IPR003856">
    <property type="entry name" value="LPS_length_determ_N"/>
</dbReference>
<feature type="transmembrane region" description="Helical" evidence="7">
    <location>
        <begin position="14"/>
        <end position="37"/>
    </location>
</feature>
<keyword evidence="3 7" id="KW-0812">Transmembrane</keyword>
<reference evidence="9" key="1">
    <citation type="submission" date="2021-01" db="EMBL/GenBank/DDBJ databases">
        <title>Fulvivirga kasyanovii gen. nov., sp nov., a novel member of the phylum Bacteroidetes isolated from seawater in a mussel farm.</title>
        <authorList>
            <person name="Zhao L.-H."/>
            <person name="Wang Z.-J."/>
        </authorList>
    </citation>
    <scope>NUCLEOTIDE SEQUENCE</scope>
    <source>
        <strain evidence="9">2943</strain>
    </source>
</reference>
<dbReference type="EMBL" id="JAESIY010000011">
    <property type="protein sequence ID" value="MBL3658179.1"/>
    <property type="molecule type" value="Genomic_DNA"/>
</dbReference>
<evidence type="ECO:0000313" key="9">
    <source>
        <dbReference type="EMBL" id="MBL3658179.1"/>
    </source>
</evidence>
<dbReference type="PANTHER" id="PTHR32309">
    <property type="entry name" value="TYROSINE-PROTEIN KINASE"/>
    <property type="match status" value="1"/>
</dbReference>
<organism evidence="9 10">
    <name type="scientific">Fulvivirga sediminis</name>
    <dbReference type="NCBI Taxonomy" id="2803949"/>
    <lineage>
        <taxon>Bacteria</taxon>
        <taxon>Pseudomonadati</taxon>
        <taxon>Bacteroidota</taxon>
        <taxon>Cytophagia</taxon>
        <taxon>Cytophagales</taxon>
        <taxon>Fulvivirgaceae</taxon>
        <taxon>Fulvivirga</taxon>
    </lineage>
</organism>
<evidence type="ECO:0000256" key="7">
    <source>
        <dbReference type="SAM" id="Phobius"/>
    </source>
</evidence>
<dbReference type="SUPFAM" id="SSF52540">
    <property type="entry name" value="P-loop containing nucleoside triphosphate hydrolases"/>
    <property type="match status" value="1"/>
</dbReference>
<dbReference type="InterPro" id="IPR027417">
    <property type="entry name" value="P-loop_NTPase"/>
</dbReference>
<dbReference type="AlphaFoldDB" id="A0A937K123"/>
<dbReference type="GO" id="GO:0005886">
    <property type="term" value="C:plasma membrane"/>
    <property type="evidence" value="ECO:0007669"/>
    <property type="project" value="UniProtKB-SubCell"/>
</dbReference>
<accession>A0A937K123</accession>